<evidence type="ECO:0000313" key="8">
    <source>
        <dbReference type="Proteomes" id="UP000626109"/>
    </source>
</evidence>
<evidence type="ECO:0000256" key="1">
    <source>
        <dbReference type="ARBA" id="ARBA00022737"/>
    </source>
</evidence>
<feature type="domain" description="Apple" evidence="6">
    <location>
        <begin position="328"/>
        <end position="400"/>
    </location>
</feature>
<evidence type="ECO:0000256" key="3">
    <source>
        <dbReference type="SAM" id="MobiDB-lite"/>
    </source>
</evidence>
<feature type="chain" id="PRO_5032280021" description="Apple domain-containing protein" evidence="5">
    <location>
        <begin position="34"/>
        <end position="747"/>
    </location>
</feature>
<gene>
    <name evidence="7" type="ORF">PGLA2088_LOCUS44994</name>
</gene>
<dbReference type="SUPFAM" id="SSF57414">
    <property type="entry name" value="Hairpin loop containing domain-like"/>
    <property type="match status" value="1"/>
</dbReference>
<feature type="compositionally biased region" description="Polar residues" evidence="3">
    <location>
        <begin position="263"/>
        <end position="272"/>
    </location>
</feature>
<keyword evidence="1" id="KW-0677">Repeat</keyword>
<dbReference type="AlphaFoldDB" id="A0A813LF17"/>
<keyword evidence="4" id="KW-1133">Transmembrane helix</keyword>
<feature type="compositionally biased region" description="Polar residues" evidence="3">
    <location>
        <begin position="227"/>
        <end position="236"/>
    </location>
</feature>
<evidence type="ECO:0000256" key="2">
    <source>
        <dbReference type="ARBA" id="ARBA00023157"/>
    </source>
</evidence>
<dbReference type="SMART" id="SM00223">
    <property type="entry name" value="APPLE"/>
    <property type="match status" value="2"/>
</dbReference>
<keyword evidence="4" id="KW-0812">Transmembrane</keyword>
<dbReference type="Gene3D" id="3.50.4.10">
    <property type="entry name" value="Hepatocyte Growth Factor"/>
    <property type="match status" value="2"/>
</dbReference>
<dbReference type="GO" id="GO:0005576">
    <property type="term" value="C:extracellular region"/>
    <property type="evidence" value="ECO:0007669"/>
    <property type="project" value="InterPro"/>
</dbReference>
<reference evidence="7" key="1">
    <citation type="submission" date="2021-02" db="EMBL/GenBank/DDBJ databases">
        <authorList>
            <person name="Dougan E. K."/>
            <person name="Rhodes N."/>
            <person name="Thang M."/>
            <person name="Chan C."/>
        </authorList>
    </citation>
    <scope>NUCLEOTIDE SEQUENCE</scope>
</reference>
<organism evidence="7 8">
    <name type="scientific">Polarella glacialis</name>
    <name type="common">Dinoflagellate</name>
    <dbReference type="NCBI Taxonomy" id="89957"/>
    <lineage>
        <taxon>Eukaryota</taxon>
        <taxon>Sar</taxon>
        <taxon>Alveolata</taxon>
        <taxon>Dinophyceae</taxon>
        <taxon>Suessiales</taxon>
        <taxon>Suessiaceae</taxon>
        <taxon>Polarella</taxon>
    </lineage>
</organism>
<feature type="signal peptide" evidence="5">
    <location>
        <begin position="1"/>
        <end position="33"/>
    </location>
</feature>
<name>A0A813LF17_POLGL</name>
<sequence length="747" mass="80336">MVSYPMAPARNGSSMWFILWPLLFSSVMPAVQSAPYDCQHKSVYFAGRSFMARFAQHKAMWCCYNQNLFCEGVPSTTIGSVSTSPSTTIGSVSTSPSTTIGSVSTSTSTPFLAIPAAVLQLNLTAEEISAAQEIMSDLYVPPTESVTPVPEVVFDTVAPSVPTSTAAALPTATQLPTATKVTTSAVPPTTTQLPTTTKVATLAVLPAAAQLSTNTEVPTSAVLPTAAQRSTTTKVATSAELPAAAQRSTTTKVATSAELPTAAQRSTTTKVATSAELPTAAQRSTTTKVSSAAVVVEEAEVQELRRNKPGIDHSIRAPMLSLAEWSSCLKQAVVYEPLNMDNTHPIYYVKSITECQNICRNTTDCGFFNFFVGLKTCHLSLPTAMETTGREGFIAGPPSCAETGQGASANTVREEFMKDECMSFKTSYSDLPLHNQTLTYAPDPLRCQSECASKTWCMHFTYNTLTQSCNLHDSNAIAVPAIMFQVSGPWACEPRITFDMHMSLPYKVLVSQNLTEALSNLAKSALISYVGTWEPYDGLTKLAPRPLLQDHQIQLRFQACSTHGSMIEDETEIFVRLNLSKANTMYVKDLLNLTEASAGLQEYGNQWLDAHFQEEAHAKVSLGAIQHLRAYASVKQSASIHDVLTQSMQGKVEIHQQIKSTRLRGGAHWGSNSLGMLAFMSFMGFGAWAVLGARCKPRAYRPLETVREAGVGSSANAGEMVVDESAEGLVYLAAVAEDDALSVPGLQ</sequence>
<accession>A0A813LF17</accession>
<feature type="domain" description="Apple" evidence="6">
    <location>
        <begin position="421"/>
        <end position="492"/>
    </location>
</feature>
<protein>
    <recommendedName>
        <fullName evidence="6">Apple domain-containing protein</fullName>
    </recommendedName>
</protein>
<dbReference type="Pfam" id="PF00024">
    <property type="entry name" value="PAN_1"/>
    <property type="match status" value="2"/>
</dbReference>
<dbReference type="GO" id="GO:0006508">
    <property type="term" value="P:proteolysis"/>
    <property type="evidence" value="ECO:0007669"/>
    <property type="project" value="InterPro"/>
</dbReference>
<keyword evidence="2" id="KW-1015">Disulfide bond</keyword>
<dbReference type="Proteomes" id="UP000626109">
    <property type="component" value="Unassembled WGS sequence"/>
</dbReference>
<dbReference type="EMBL" id="CAJNNW010035490">
    <property type="protein sequence ID" value="CAE8728036.1"/>
    <property type="molecule type" value="Genomic_DNA"/>
</dbReference>
<evidence type="ECO:0000313" key="7">
    <source>
        <dbReference type="EMBL" id="CAE8728036.1"/>
    </source>
</evidence>
<dbReference type="InterPro" id="IPR000177">
    <property type="entry name" value="Apple"/>
</dbReference>
<proteinExistence type="predicted"/>
<evidence type="ECO:0000256" key="4">
    <source>
        <dbReference type="SAM" id="Phobius"/>
    </source>
</evidence>
<evidence type="ECO:0000259" key="6">
    <source>
        <dbReference type="SMART" id="SM00223"/>
    </source>
</evidence>
<keyword evidence="4" id="KW-0472">Membrane</keyword>
<feature type="transmembrane region" description="Helical" evidence="4">
    <location>
        <begin position="669"/>
        <end position="691"/>
    </location>
</feature>
<keyword evidence="5" id="KW-0732">Signal</keyword>
<evidence type="ECO:0000256" key="5">
    <source>
        <dbReference type="SAM" id="SignalP"/>
    </source>
</evidence>
<comment type="caution">
    <text evidence="7">The sequence shown here is derived from an EMBL/GenBank/DDBJ whole genome shotgun (WGS) entry which is preliminary data.</text>
</comment>
<dbReference type="InterPro" id="IPR003609">
    <property type="entry name" value="Pan_app"/>
</dbReference>
<feature type="region of interest" description="Disordered" evidence="3">
    <location>
        <begin position="227"/>
        <end position="276"/>
    </location>
</feature>